<sequence length="415" mass="47896">MNNKNTVIRQCEYLNAPRRVKFGRATCDEFFSRVSGNLLVSGKESGKMSLIENLVHHYISREDFSTVVLTSHMELIKNIEFENIRQIITSRADRNYMPFYKLDAQQIISLISYTAEKLGYSSINSKILLYASALLNIVASQFPLSFPAITKLLEEDDDFISALAFQAGLSNVVADNIRANHEAGIVLRRVFEYMEEAFEDIYEPGCDSEYNFQNAIANHVRGMIMYICSHDQELMNKWLKEELYKALKNSRMKIRVILDEFPFVNPKDELFRFLLSAKKQGRIELVLVTQNVLDLVANANDLALDFTNVIMFQHNNPTVTDELSRKIFGTFQYHYPISGIGDVPHVFFSLRKSVRWDIRAEERLRVCSKDLWPRQSVLGYQSDYMAVKTSANENVYLIKTSEFMPFVNKNEVDSL</sequence>
<dbReference type="AlphaFoldDB" id="A0A395UV76"/>
<dbReference type="RefSeq" id="WP_118392560.1">
    <property type="nucleotide sequence ID" value="NZ_QRUJ01000021.1"/>
</dbReference>
<evidence type="ECO:0000313" key="1">
    <source>
        <dbReference type="EMBL" id="RGR52504.1"/>
    </source>
</evidence>
<dbReference type="EMBL" id="QRUJ01000021">
    <property type="protein sequence ID" value="RGR52504.1"/>
    <property type="molecule type" value="Genomic_DNA"/>
</dbReference>
<protein>
    <submittedName>
        <fullName evidence="1">Uncharacterized protein</fullName>
    </submittedName>
</protein>
<proteinExistence type="predicted"/>
<name>A0A395UV76_9FIRM</name>
<reference evidence="1 2" key="1">
    <citation type="submission" date="2018-08" db="EMBL/GenBank/DDBJ databases">
        <title>A genome reference for cultivated species of the human gut microbiota.</title>
        <authorList>
            <person name="Zou Y."/>
            <person name="Xue W."/>
            <person name="Luo G."/>
        </authorList>
    </citation>
    <scope>NUCLEOTIDE SEQUENCE [LARGE SCALE GENOMIC DNA]</scope>
    <source>
        <strain evidence="1 2">AF25-15</strain>
    </source>
</reference>
<dbReference type="Proteomes" id="UP000266066">
    <property type="component" value="Unassembled WGS sequence"/>
</dbReference>
<organism evidence="1 2">
    <name type="scientific">Agathobacter rectalis</name>
    <dbReference type="NCBI Taxonomy" id="39491"/>
    <lineage>
        <taxon>Bacteria</taxon>
        <taxon>Bacillati</taxon>
        <taxon>Bacillota</taxon>
        <taxon>Clostridia</taxon>
        <taxon>Lachnospirales</taxon>
        <taxon>Lachnospiraceae</taxon>
        <taxon>Agathobacter</taxon>
    </lineage>
</organism>
<evidence type="ECO:0000313" key="2">
    <source>
        <dbReference type="Proteomes" id="UP000266066"/>
    </source>
</evidence>
<accession>A0A395UV76</accession>
<gene>
    <name evidence="1" type="ORF">DWY38_14195</name>
</gene>
<comment type="caution">
    <text evidence="1">The sequence shown here is derived from an EMBL/GenBank/DDBJ whole genome shotgun (WGS) entry which is preliminary data.</text>
</comment>